<dbReference type="Pfam" id="PF02565">
    <property type="entry name" value="RecO_C"/>
    <property type="match status" value="1"/>
</dbReference>
<proteinExistence type="inferred from homology"/>
<evidence type="ECO:0000259" key="8">
    <source>
        <dbReference type="Pfam" id="PF11967"/>
    </source>
</evidence>
<protein>
    <recommendedName>
        <fullName evidence="2 7">DNA repair protein RecO</fullName>
    </recommendedName>
    <alternativeName>
        <fullName evidence="6 7">Recombination protein O</fullName>
    </alternativeName>
</protein>
<dbReference type="SUPFAM" id="SSF50249">
    <property type="entry name" value="Nucleic acid-binding proteins"/>
    <property type="match status" value="1"/>
</dbReference>
<sequence>MFQKCEGIVIRTTDYGENNKIVTLYTREWGKVGVMARGAKKPSSRLASITQPFTYGYYLVQRSNGLGGLQQGEIIKTMRGIREDIFLTAHASYIVELTDKATEDKKPNPYLFELLYQTLHFMNEGLDLDILTFIYEMKMLQVLGLHPVLDRCSACGSTDGQFSFSIREGGFLCHRCLQIDAHHLKISQSTVKLLRIFYYFDLNRLGKIDVKEETKSEIKKIISTYYDEYSGLSLKSKRFLNQMDHLRNSF</sequence>
<dbReference type="Gene3D" id="2.40.50.140">
    <property type="entry name" value="Nucleic acid-binding proteins"/>
    <property type="match status" value="1"/>
</dbReference>
<keyword evidence="5 7" id="KW-0234">DNA repair</keyword>
<comment type="function">
    <text evidence="7">Involved in DNA repair and RecF pathway recombination.</text>
</comment>
<evidence type="ECO:0000256" key="2">
    <source>
        <dbReference type="ARBA" id="ARBA00021310"/>
    </source>
</evidence>
<dbReference type="InterPro" id="IPR042242">
    <property type="entry name" value="RecO_C"/>
</dbReference>
<evidence type="ECO:0000313" key="10">
    <source>
        <dbReference type="Proteomes" id="UP001516662"/>
    </source>
</evidence>
<dbReference type="NCBIfam" id="TIGR00613">
    <property type="entry name" value="reco"/>
    <property type="match status" value="1"/>
</dbReference>
<keyword evidence="10" id="KW-1185">Reference proteome</keyword>
<organism evidence="9 10">
    <name type="scientific">Litchfieldia luteola</name>
    <dbReference type="NCBI Taxonomy" id="682179"/>
    <lineage>
        <taxon>Bacteria</taxon>
        <taxon>Bacillati</taxon>
        <taxon>Bacillota</taxon>
        <taxon>Bacilli</taxon>
        <taxon>Bacillales</taxon>
        <taxon>Bacillaceae</taxon>
        <taxon>Litchfieldia</taxon>
    </lineage>
</organism>
<dbReference type="PANTHER" id="PTHR33991:SF1">
    <property type="entry name" value="DNA REPAIR PROTEIN RECO"/>
    <property type="match status" value="1"/>
</dbReference>
<accession>A0ABR9QHP9</accession>
<evidence type="ECO:0000256" key="1">
    <source>
        <dbReference type="ARBA" id="ARBA00007452"/>
    </source>
</evidence>
<evidence type="ECO:0000256" key="4">
    <source>
        <dbReference type="ARBA" id="ARBA00023172"/>
    </source>
</evidence>
<evidence type="ECO:0000256" key="7">
    <source>
        <dbReference type="HAMAP-Rule" id="MF_00201"/>
    </source>
</evidence>
<dbReference type="HAMAP" id="MF_00201">
    <property type="entry name" value="RecO"/>
    <property type="match status" value="1"/>
</dbReference>
<evidence type="ECO:0000256" key="3">
    <source>
        <dbReference type="ARBA" id="ARBA00022763"/>
    </source>
</evidence>
<keyword evidence="4 7" id="KW-0233">DNA recombination</keyword>
<comment type="caution">
    <text evidence="9">The sequence shown here is derived from an EMBL/GenBank/DDBJ whole genome shotgun (WGS) entry which is preliminary data.</text>
</comment>
<comment type="similarity">
    <text evidence="1 7">Belongs to the RecO family.</text>
</comment>
<reference evidence="9 10" key="1">
    <citation type="submission" date="2020-10" db="EMBL/GenBank/DDBJ databases">
        <title>Bacillus sp. HD4P25, an endophyte from a halophyte.</title>
        <authorList>
            <person name="Sun J.-Q."/>
        </authorList>
    </citation>
    <scope>NUCLEOTIDE SEQUENCE [LARGE SCALE GENOMIC DNA]</scope>
    <source>
        <strain evidence="9 10">YIM 93174</strain>
    </source>
</reference>
<dbReference type="Proteomes" id="UP001516662">
    <property type="component" value="Unassembled WGS sequence"/>
</dbReference>
<dbReference type="InterPro" id="IPR003717">
    <property type="entry name" value="RecO"/>
</dbReference>
<dbReference type="SUPFAM" id="SSF57863">
    <property type="entry name" value="ArfGap/RecO-like zinc finger"/>
    <property type="match status" value="1"/>
</dbReference>
<dbReference type="InterPro" id="IPR037278">
    <property type="entry name" value="ARFGAP/RecO"/>
</dbReference>
<dbReference type="InterPro" id="IPR012340">
    <property type="entry name" value="NA-bd_OB-fold"/>
</dbReference>
<evidence type="ECO:0000256" key="6">
    <source>
        <dbReference type="ARBA" id="ARBA00033409"/>
    </source>
</evidence>
<dbReference type="Gene3D" id="1.20.1440.120">
    <property type="entry name" value="Recombination protein O, C-terminal domain"/>
    <property type="match status" value="1"/>
</dbReference>
<evidence type="ECO:0000256" key="5">
    <source>
        <dbReference type="ARBA" id="ARBA00023204"/>
    </source>
</evidence>
<evidence type="ECO:0000313" key="9">
    <source>
        <dbReference type="EMBL" id="MBE4908015.1"/>
    </source>
</evidence>
<dbReference type="EMBL" id="JADCLJ010000019">
    <property type="protein sequence ID" value="MBE4908015.1"/>
    <property type="molecule type" value="Genomic_DNA"/>
</dbReference>
<feature type="domain" description="DNA replication/recombination mediator RecO N-terminal" evidence="8">
    <location>
        <begin position="1"/>
        <end position="77"/>
    </location>
</feature>
<dbReference type="PANTHER" id="PTHR33991">
    <property type="entry name" value="DNA REPAIR PROTEIN RECO"/>
    <property type="match status" value="1"/>
</dbReference>
<keyword evidence="3 7" id="KW-0227">DNA damage</keyword>
<gene>
    <name evidence="7 9" type="primary">recO</name>
    <name evidence="9" type="ORF">IMZ08_08115</name>
</gene>
<dbReference type="InterPro" id="IPR022572">
    <property type="entry name" value="DNA_rep/recomb_RecO_N"/>
</dbReference>
<dbReference type="Pfam" id="PF11967">
    <property type="entry name" value="RecO_N"/>
    <property type="match status" value="1"/>
</dbReference>
<name>A0ABR9QHP9_9BACI</name>
<dbReference type="RefSeq" id="WP_193535482.1">
    <property type="nucleotide sequence ID" value="NZ_JADCLJ010000019.1"/>
</dbReference>